<name>S9TXE0_9TRYP</name>
<gene>
    <name evidence="1" type="ORF">STCU_07856</name>
</gene>
<dbReference type="Pfam" id="PF04417">
    <property type="entry name" value="DUF501"/>
    <property type="match status" value="1"/>
</dbReference>
<dbReference type="OrthoDB" id="271318at2759"/>
<proteinExistence type="predicted"/>
<comment type="caution">
    <text evidence="1">The sequence shown here is derived from an EMBL/GenBank/DDBJ whole genome shotgun (WGS) entry which is preliminary data.</text>
</comment>
<evidence type="ECO:0000313" key="1">
    <source>
        <dbReference type="EMBL" id="EPY23132.1"/>
    </source>
</evidence>
<accession>S9TXE0</accession>
<dbReference type="InterPro" id="IPR007511">
    <property type="entry name" value="DUF501"/>
</dbReference>
<dbReference type="AlphaFoldDB" id="S9TXE0"/>
<dbReference type="PANTHER" id="PTHR37163">
    <property type="entry name" value="CONSERVED PROTEIN"/>
    <property type="match status" value="1"/>
</dbReference>
<keyword evidence="2" id="KW-1185">Reference proteome</keyword>
<protein>
    <submittedName>
        <fullName evidence="1">Uncharacterized protein</fullName>
    </submittedName>
</protein>
<dbReference type="Proteomes" id="UP000015354">
    <property type="component" value="Unassembled WGS sequence"/>
</dbReference>
<evidence type="ECO:0000313" key="2">
    <source>
        <dbReference type="Proteomes" id="UP000015354"/>
    </source>
</evidence>
<organism evidence="1 2">
    <name type="scientific">Strigomonas culicis</name>
    <dbReference type="NCBI Taxonomy" id="28005"/>
    <lineage>
        <taxon>Eukaryota</taxon>
        <taxon>Discoba</taxon>
        <taxon>Euglenozoa</taxon>
        <taxon>Kinetoplastea</taxon>
        <taxon>Metakinetoplastina</taxon>
        <taxon>Trypanosomatida</taxon>
        <taxon>Trypanosomatidae</taxon>
        <taxon>Strigomonadinae</taxon>
        <taxon>Strigomonas</taxon>
    </lineage>
</organism>
<dbReference type="EMBL" id="ATMH01007856">
    <property type="protein sequence ID" value="EPY23132.1"/>
    <property type="molecule type" value="Genomic_DNA"/>
</dbReference>
<reference evidence="1 2" key="1">
    <citation type="journal article" date="2013" name="PLoS ONE">
        <title>Predicting the Proteins of Angomonas deanei, Strigomonas culicis and Their Respective Endosymbionts Reveals New Aspects of the Trypanosomatidae Family.</title>
        <authorList>
            <person name="Motta M.C."/>
            <person name="Martins A.C."/>
            <person name="de Souza S.S."/>
            <person name="Catta-Preta C.M."/>
            <person name="Silva R."/>
            <person name="Klein C.C."/>
            <person name="de Almeida L.G."/>
            <person name="de Lima Cunha O."/>
            <person name="Ciapina L.P."/>
            <person name="Brocchi M."/>
            <person name="Colabardini A.C."/>
            <person name="de Araujo Lima B."/>
            <person name="Machado C.R."/>
            <person name="de Almeida Soares C.M."/>
            <person name="Probst C.M."/>
            <person name="de Menezes C.B."/>
            <person name="Thompson C.E."/>
            <person name="Bartholomeu D.C."/>
            <person name="Gradia D.F."/>
            <person name="Pavoni D.P."/>
            <person name="Grisard E.C."/>
            <person name="Fantinatti-Garboggini F."/>
            <person name="Marchini F.K."/>
            <person name="Rodrigues-Luiz G.F."/>
            <person name="Wagner G."/>
            <person name="Goldman G.H."/>
            <person name="Fietto J.L."/>
            <person name="Elias M.C."/>
            <person name="Goldman M.H."/>
            <person name="Sagot M.F."/>
            <person name="Pereira M."/>
            <person name="Stoco P.H."/>
            <person name="de Mendonca-Neto R.P."/>
            <person name="Teixeira S.M."/>
            <person name="Maciel T.E."/>
            <person name="de Oliveira Mendes T.A."/>
            <person name="Urmenyi T.P."/>
            <person name="de Souza W."/>
            <person name="Schenkman S."/>
            <person name="de Vasconcelos A.T."/>
        </authorList>
    </citation>
    <scope>NUCLEOTIDE SEQUENCE [LARGE SCALE GENOMIC DNA]</scope>
</reference>
<sequence length="358" mass="39218">MNTRRNFFETTNRMLLFLSPPSFCLSVLYQLMSSTEQPKAVRKRSDYAEAADPQMYRQVDATLFACRAHGSAAVRCATAGKTGRNGRTAAVGATVFWLTCPFVNNMVAKLERLSGVQVMDALVKQHPHIRAAHIASHDVFLRVVEEQLSAEQFQFYREHFIHPPSDANVKYGNAAVSHEGDFKCLHALVAQLLCGADNPVGLAVVNYILFLYECVFQQRGSAPLHALGGEAVRALMESRALMEGFWYAVSDCMRSDRQACGGAPPGGERRLTVPLASLPGGAPAAAEQSAEGIHFTYTWRSCDAVLRGAVVRGESGSATDEASDAPDLCEMCRQLIVFLNGKLPRGSKKHRINCIFFV</sequence>
<dbReference type="PANTHER" id="PTHR37163:SF1">
    <property type="entry name" value="DUF501 DOMAIN-CONTAINING PROTEIN"/>
    <property type="match status" value="1"/>
</dbReference>